<accession>A0AAE3MGD2</accession>
<protein>
    <submittedName>
        <fullName evidence="2">Phage holin family protein</fullName>
    </submittedName>
</protein>
<dbReference type="Proteomes" id="UP001207408">
    <property type="component" value="Unassembled WGS sequence"/>
</dbReference>
<feature type="transmembrane region" description="Helical" evidence="1">
    <location>
        <begin position="49"/>
        <end position="72"/>
    </location>
</feature>
<evidence type="ECO:0000256" key="1">
    <source>
        <dbReference type="SAM" id="Phobius"/>
    </source>
</evidence>
<dbReference type="Pfam" id="PF07332">
    <property type="entry name" value="Phage_holin_3_6"/>
    <property type="match status" value="1"/>
</dbReference>
<name>A0AAE3MGD2_9BACT</name>
<evidence type="ECO:0000313" key="2">
    <source>
        <dbReference type="EMBL" id="MCW3807236.1"/>
    </source>
</evidence>
<dbReference type="EMBL" id="JAPDPI010000041">
    <property type="protein sequence ID" value="MCW3807236.1"/>
    <property type="molecule type" value="Genomic_DNA"/>
</dbReference>
<keyword evidence="1" id="KW-0812">Transmembrane</keyword>
<evidence type="ECO:0000313" key="3">
    <source>
        <dbReference type="Proteomes" id="UP001207408"/>
    </source>
</evidence>
<sequence length="124" mass="14008">MDKRETISEEISDIKKEINTYINSKIDLTKLQAAEDLSRFVSGIAVKLVLFYIGLFVLLFVSMAGAFAIGSYTQSNEIGFIAVAGIYFLIAIIFYLLKGKLIQTPVIKSFIQLFFPNFSKYDKE</sequence>
<feature type="transmembrane region" description="Helical" evidence="1">
    <location>
        <begin position="78"/>
        <end position="97"/>
    </location>
</feature>
<dbReference type="RefSeq" id="WP_301201439.1">
    <property type="nucleotide sequence ID" value="NZ_JAPDPI010000041.1"/>
</dbReference>
<organism evidence="2 3">
    <name type="scientific">Plebeiibacterium marinum</name>
    <dbReference type="NCBI Taxonomy" id="2992111"/>
    <lineage>
        <taxon>Bacteria</taxon>
        <taxon>Pseudomonadati</taxon>
        <taxon>Bacteroidota</taxon>
        <taxon>Bacteroidia</taxon>
        <taxon>Marinilabiliales</taxon>
        <taxon>Marinilabiliaceae</taxon>
        <taxon>Plebeiibacterium</taxon>
    </lineage>
</organism>
<gene>
    <name evidence="2" type="ORF">OM074_16485</name>
</gene>
<keyword evidence="3" id="KW-1185">Reference proteome</keyword>
<keyword evidence="1" id="KW-0472">Membrane</keyword>
<comment type="caution">
    <text evidence="2">The sequence shown here is derived from an EMBL/GenBank/DDBJ whole genome shotgun (WGS) entry which is preliminary data.</text>
</comment>
<proteinExistence type="predicted"/>
<dbReference type="AlphaFoldDB" id="A0AAE3MGD2"/>
<reference evidence="2" key="1">
    <citation type="submission" date="2022-10" db="EMBL/GenBank/DDBJ databases">
        <authorList>
            <person name="Yu W.X."/>
        </authorList>
    </citation>
    <scope>NUCLEOTIDE SEQUENCE</scope>
    <source>
        <strain evidence="2">D04</strain>
    </source>
</reference>
<dbReference type="InterPro" id="IPR009937">
    <property type="entry name" value="Phage_holin_3_6"/>
</dbReference>
<keyword evidence="1" id="KW-1133">Transmembrane helix</keyword>